<organism evidence="2 3">
    <name type="scientific">Leucobacter alluvii</name>
    <dbReference type="NCBI Taxonomy" id="340321"/>
    <lineage>
        <taxon>Bacteria</taxon>
        <taxon>Bacillati</taxon>
        <taxon>Actinomycetota</taxon>
        <taxon>Actinomycetes</taxon>
        <taxon>Micrococcales</taxon>
        <taxon>Microbacteriaceae</taxon>
        <taxon>Leucobacter</taxon>
    </lineage>
</organism>
<keyword evidence="3" id="KW-1185">Reference proteome</keyword>
<reference evidence="3" key="1">
    <citation type="journal article" date="2019" name="Int. J. Syst. Evol. Microbiol.">
        <title>The Global Catalogue of Microorganisms (GCM) 10K type strain sequencing project: providing services to taxonomists for standard genome sequencing and annotation.</title>
        <authorList>
            <consortium name="The Broad Institute Genomics Platform"/>
            <consortium name="The Broad Institute Genome Sequencing Center for Infectious Disease"/>
            <person name="Wu L."/>
            <person name="Ma J."/>
        </authorList>
    </citation>
    <scope>NUCLEOTIDE SEQUENCE [LARGE SCALE GENOMIC DNA]</scope>
    <source>
        <strain evidence="3">JCM 14919</strain>
    </source>
</reference>
<comment type="caution">
    <text evidence="2">The sequence shown here is derived from an EMBL/GenBank/DDBJ whole genome shotgun (WGS) entry which is preliminary data.</text>
</comment>
<evidence type="ECO:0000256" key="1">
    <source>
        <dbReference type="SAM" id="Phobius"/>
    </source>
</evidence>
<keyword evidence="1" id="KW-1133">Transmembrane helix</keyword>
<proteinExistence type="predicted"/>
<name>A0ABP5MT85_9MICO</name>
<evidence type="ECO:0000313" key="2">
    <source>
        <dbReference type="EMBL" id="GAA2185743.1"/>
    </source>
</evidence>
<protein>
    <recommendedName>
        <fullName evidence="4">Flagellar biosynthesis protein FlhA</fullName>
    </recommendedName>
</protein>
<dbReference type="RefSeq" id="WP_346057167.1">
    <property type="nucleotide sequence ID" value="NZ_BAAAOP010000002.1"/>
</dbReference>
<evidence type="ECO:0008006" key="4">
    <source>
        <dbReference type="Google" id="ProtNLM"/>
    </source>
</evidence>
<dbReference type="EMBL" id="BAAAOP010000002">
    <property type="protein sequence ID" value="GAA2185743.1"/>
    <property type="molecule type" value="Genomic_DNA"/>
</dbReference>
<sequence>MRNLWTVVVILLVLWAILSVIGFVFKGLLWLAIIGIILFLGTLIVGAIKGRVKKP</sequence>
<feature type="transmembrane region" description="Helical" evidence="1">
    <location>
        <begin position="29"/>
        <end position="48"/>
    </location>
</feature>
<accession>A0ABP5MT85</accession>
<keyword evidence="1" id="KW-0812">Transmembrane</keyword>
<keyword evidence="1" id="KW-0472">Membrane</keyword>
<gene>
    <name evidence="2" type="ORF">GCM10009786_03390</name>
</gene>
<evidence type="ECO:0000313" key="3">
    <source>
        <dbReference type="Proteomes" id="UP001501084"/>
    </source>
</evidence>
<dbReference type="Proteomes" id="UP001501084">
    <property type="component" value="Unassembled WGS sequence"/>
</dbReference>